<proteinExistence type="predicted"/>
<evidence type="ECO:0000259" key="1">
    <source>
        <dbReference type="Pfam" id="PF22740"/>
    </source>
</evidence>
<gene>
    <name evidence="2" type="ORF">LshimejAT787_1900260</name>
</gene>
<dbReference type="InterPro" id="IPR053931">
    <property type="entry name" value="RapZ_C"/>
</dbReference>
<organism evidence="2 3">
    <name type="scientific">Lyophyllum shimeji</name>
    <name type="common">Hon-shimeji</name>
    <name type="synonym">Tricholoma shimeji</name>
    <dbReference type="NCBI Taxonomy" id="47721"/>
    <lineage>
        <taxon>Eukaryota</taxon>
        <taxon>Fungi</taxon>
        <taxon>Dikarya</taxon>
        <taxon>Basidiomycota</taxon>
        <taxon>Agaricomycotina</taxon>
        <taxon>Agaricomycetes</taxon>
        <taxon>Agaricomycetidae</taxon>
        <taxon>Agaricales</taxon>
        <taxon>Tricholomatineae</taxon>
        <taxon>Lyophyllaceae</taxon>
        <taxon>Lyophyllum</taxon>
    </lineage>
</organism>
<comment type="caution">
    <text evidence="2">The sequence shown here is derived from an EMBL/GenBank/DDBJ whole genome shotgun (WGS) entry which is preliminary data.</text>
</comment>
<dbReference type="InterPro" id="IPR005337">
    <property type="entry name" value="RapZ-like"/>
</dbReference>
<keyword evidence="3" id="KW-1185">Reference proteome</keyword>
<dbReference type="AlphaFoldDB" id="A0A9P3UTU4"/>
<evidence type="ECO:0000313" key="3">
    <source>
        <dbReference type="Proteomes" id="UP001063166"/>
    </source>
</evidence>
<dbReference type="EMBL" id="BRPK01000019">
    <property type="protein sequence ID" value="GLB44948.1"/>
    <property type="molecule type" value="Genomic_DNA"/>
</dbReference>
<sequence length="148" mass="16700">MSAPFNFFDAPTDSGMNSNSRRLILNSYSHRRGPLRPAPTEGLLFDVRGVPNPPRELRAEYNGTSPELREYLMQDEAARKRVGDIAAAINSHLEGIRQRGDHVDQVTVGLGCELGKNRSVACAEELARLRWPEGWTVEVRHRELPRPR</sequence>
<dbReference type="Pfam" id="PF22740">
    <property type="entry name" value="PapZ_C"/>
    <property type="match status" value="1"/>
</dbReference>
<dbReference type="PANTHER" id="PTHR30448">
    <property type="entry name" value="RNASE ADAPTER PROTEIN RAPZ"/>
    <property type="match status" value="1"/>
</dbReference>
<feature type="domain" description="RapZ C-terminal" evidence="1">
    <location>
        <begin position="23"/>
        <end position="144"/>
    </location>
</feature>
<dbReference type="GO" id="GO:0005524">
    <property type="term" value="F:ATP binding"/>
    <property type="evidence" value="ECO:0007669"/>
    <property type="project" value="InterPro"/>
</dbReference>
<evidence type="ECO:0000313" key="2">
    <source>
        <dbReference type="EMBL" id="GLB44948.1"/>
    </source>
</evidence>
<dbReference type="OrthoDB" id="10267139at2759"/>
<name>A0A9P3UTU4_LYOSH</name>
<reference evidence="2" key="1">
    <citation type="submission" date="2022-07" db="EMBL/GenBank/DDBJ databases">
        <title>The genome of Lyophyllum shimeji provides insight into the initial evolution of ectomycorrhizal fungal genome.</title>
        <authorList>
            <person name="Kobayashi Y."/>
            <person name="Shibata T."/>
            <person name="Hirakawa H."/>
            <person name="Shigenobu S."/>
            <person name="Nishiyama T."/>
            <person name="Yamada A."/>
            <person name="Hasebe M."/>
            <person name="Kawaguchi M."/>
        </authorList>
    </citation>
    <scope>NUCLEOTIDE SEQUENCE</scope>
    <source>
        <strain evidence="2">AT787</strain>
    </source>
</reference>
<dbReference type="PANTHER" id="PTHR30448:SF0">
    <property type="entry name" value="RNASE ADAPTER PROTEIN RAPZ"/>
    <property type="match status" value="1"/>
</dbReference>
<dbReference type="Proteomes" id="UP001063166">
    <property type="component" value="Unassembled WGS sequence"/>
</dbReference>
<protein>
    <submittedName>
        <fullName evidence="2">P-loop ATPase protein family protein</fullName>
    </submittedName>
</protein>
<accession>A0A9P3UTU4</accession>